<accession>A0A8S3T1B8</accession>
<keyword evidence="1" id="KW-0833">Ubl conjugation pathway</keyword>
<keyword evidence="4" id="KW-1185">Reference proteome</keyword>
<dbReference type="OrthoDB" id="10257471at2759"/>
<organism evidence="3 4">
    <name type="scientific">Mytilus edulis</name>
    <name type="common">Blue mussel</name>
    <dbReference type="NCBI Taxonomy" id="6550"/>
    <lineage>
        <taxon>Eukaryota</taxon>
        <taxon>Metazoa</taxon>
        <taxon>Spiralia</taxon>
        <taxon>Lophotrochozoa</taxon>
        <taxon>Mollusca</taxon>
        <taxon>Bivalvia</taxon>
        <taxon>Autobranchia</taxon>
        <taxon>Pteriomorphia</taxon>
        <taxon>Mytilida</taxon>
        <taxon>Mytiloidea</taxon>
        <taxon>Mytilidae</taxon>
        <taxon>Mytilinae</taxon>
        <taxon>Mytilus</taxon>
    </lineage>
</organism>
<protein>
    <submittedName>
        <fullName evidence="3">DNAH</fullName>
    </submittedName>
</protein>
<dbReference type="SUPFAM" id="SSF52047">
    <property type="entry name" value="RNI-like"/>
    <property type="match status" value="1"/>
</dbReference>
<dbReference type="Pfam" id="PF12777">
    <property type="entry name" value="MT"/>
    <property type="match status" value="1"/>
</dbReference>
<reference evidence="3" key="1">
    <citation type="submission" date="2021-03" db="EMBL/GenBank/DDBJ databases">
        <authorList>
            <person name="Bekaert M."/>
        </authorList>
    </citation>
    <scope>NUCLEOTIDE SEQUENCE</scope>
</reference>
<dbReference type="Gene3D" id="1.20.1280.50">
    <property type="match status" value="1"/>
</dbReference>
<dbReference type="GO" id="GO:0051959">
    <property type="term" value="F:dynein light intermediate chain binding"/>
    <property type="evidence" value="ECO:0007669"/>
    <property type="project" value="InterPro"/>
</dbReference>
<dbReference type="PANTHER" id="PTHR45703">
    <property type="entry name" value="DYNEIN HEAVY CHAIN"/>
    <property type="match status" value="1"/>
</dbReference>
<dbReference type="SUPFAM" id="SSF81383">
    <property type="entry name" value="F-box domain"/>
    <property type="match status" value="1"/>
</dbReference>
<dbReference type="GO" id="GO:0007018">
    <property type="term" value="P:microtubule-based movement"/>
    <property type="evidence" value="ECO:0007669"/>
    <property type="project" value="InterPro"/>
</dbReference>
<evidence type="ECO:0000256" key="1">
    <source>
        <dbReference type="ARBA" id="ARBA00022786"/>
    </source>
</evidence>
<dbReference type="InterPro" id="IPR036047">
    <property type="entry name" value="F-box-like_dom_sf"/>
</dbReference>
<dbReference type="GO" id="GO:0030286">
    <property type="term" value="C:dynein complex"/>
    <property type="evidence" value="ECO:0007669"/>
    <property type="project" value="InterPro"/>
</dbReference>
<dbReference type="InterPro" id="IPR001810">
    <property type="entry name" value="F-box_dom"/>
</dbReference>
<dbReference type="InterPro" id="IPR032675">
    <property type="entry name" value="LRR_dom_sf"/>
</dbReference>
<evidence type="ECO:0000259" key="2">
    <source>
        <dbReference type="PROSITE" id="PS50181"/>
    </source>
</evidence>
<dbReference type="InterPro" id="IPR057207">
    <property type="entry name" value="FBXL15_LRR"/>
</dbReference>
<dbReference type="Pfam" id="PF12937">
    <property type="entry name" value="F-box-like"/>
    <property type="match status" value="1"/>
</dbReference>
<name>A0A8S3T1B8_MYTED</name>
<dbReference type="Proteomes" id="UP000683360">
    <property type="component" value="Unassembled WGS sequence"/>
</dbReference>
<feature type="domain" description="F-box" evidence="2">
    <location>
        <begin position="170"/>
        <end position="217"/>
    </location>
</feature>
<dbReference type="Gene3D" id="1.20.920.60">
    <property type="match status" value="1"/>
</dbReference>
<evidence type="ECO:0000313" key="4">
    <source>
        <dbReference type="Proteomes" id="UP000683360"/>
    </source>
</evidence>
<evidence type="ECO:0000313" key="3">
    <source>
        <dbReference type="EMBL" id="CAG2227377.1"/>
    </source>
</evidence>
<comment type="caution">
    <text evidence="3">The sequence shown here is derived from an EMBL/GenBank/DDBJ whole genome shotgun (WGS) entry which is preliminary data.</text>
</comment>
<dbReference type="AlphaFoldDB" id="A0A8S3T1B8"/>
<dbReference type="InterPro" id="IPR024743">
    <property type="entry name" value="Dynein_HC_stalk"/>
</dbReference>
<proteinExistence type="predicted"/>
<dbReference type="GO" id="GO:0045505">
    <property type="term" value="F:dynein intermediate chain binding"/>
    <property type="evidence" value="ECO:0007669"/>
    <property type="project" value="InterPro"/>
</dbReference>
<dbReference type="PROSITE" id="PS50181">
    <property type="entry name" value="FBOX"/>
    <property type="match status" value="1"/>
</dbReference>
<dbReference type="InterPro" id="IPR026983">
    <property type="entry name" value="DHC"/>
</dbReference>
<dbReference type="SMART" id="SM00367">
    <property type="entry name" value="LRR_CC"/>
    <property type="match status" value="4"/>
</dbReference>
<dbReference type="Pfam" id="PF25372">
    <property type="entry name" value="DUF7885"/>
    <property type="match status" value="1"/>
</dbReference>
<dbReference type="Gene3D" id="3.80.10.10">
    <property type="entry name" value="Ribonuclease Inhibitor"/>
    <property type="match status" value="2"/>
</dbReference>
<dbReference type="InterPro" id="IPR006553">
    <property type="entry name" value="Leu-rich_rpt_Cys-con_subtyp"/>
</dbReference>
<gene>
    <name evidence="3" type="ORF">MEDL_40406</name>
</gene>
<sequence length="668" mass="76369">MMATQEIDINSVMKDMNKIKRADLNELKSLSAPPSGVIRVMQAVCLLLGNGKCSSWTDSQKQLSDPNSFLQRLKNVDKDNIRPSIMARIRKTYTSDPDFTTERMMSISRAAGSLCRWVIAMDQYDKHLENPSQTEKKTTEKQNKSDKFSRYSFHIEVIPPYKHLVIAFDIMNVNHLPPEVLTNIFSCLTKLDLLRNTSQVCSYWNGVALCSDLWIILNLIKFSDEDFDLCFQHFPRIGQFVQNLLIKSDHLMKLFSNGINYDLPNIANLQIINYLPGNERDVCLNIVNSYPKLTSIRLRIFRSADFVGCITVFNRVQFRDFDISISKGANETILNQCLDQFISKQRDLRSLSIQSSDVQNQTICKTLRHATQLNDLVLSNCTGIDSQSFDGLINPCHLTSIDLTSTNVDDDGINNIASTAKNLKTLHILFCPKLSDVGVKYIAEHCTRLENLQIYNIPAVGSGIQLYPETLKALGSGCSQLKHLCMVNCPKLDDTGIRNLVEHCTDLKFLEIQSECFSNDGLLAVSEYSKCLFHIDIIGLDFDVTTIEHLLLNHRHLRFVSINRCENLEKLNLIKNQQSLCFVEKRRSLIEKHSHVKKIEFLNSDMNESSLEQLVTFCPDLRSISCSGNEMLDQKEEIENIFRKSRFLKKINMGGQVCQRKDFIYRRK</sequence>
<dbReference type="EMBL" id="CAJPWZ010001961">
    <property type="protein sequence ID" value="CAG2227377.1"/>
    <property type="molecule type" value="Genomic_DNA"/>
</dbReference>